<dbReference type="PROSITE" id="PS51195">
    <property type="entry name" value="Q_MOTIF"/>
    <property type="match status" value="1"/>
</dbReference>
<comment type="catalytic activity">
    <reaction evidence="5">
        <text>ATP + H2O = ADP + phosphate + H(+)</text>
        <dbReference type="Rhea" id="RHEA:13065"/>
        <dbReference type="ChEBI" id="CHEBI:15377"/>
        <dbReference type="ChEBI" id="CHEBI:15378"/>
        <dbReference type="ChEBI" id="CHEBI:30616"/>
        <dbReference type="ChEBI" id="CHEBI:43474"/>
        <dbReference type="ChEBI" id="CHEBI:456216"/>
        <dbReference type="EC" id="3.6.4.13"/>
    </reaction>
</comment>
<dbReference type="Proteomes" id="UP000313312">
    <property type="component" value="Unassembled WGS sequence"/>
</dbReference>
<keyword evidence="5" id="KW-0694">RNA-binding</keyword>
<dbReference type="GO" id="GO:0006401">
    <property type="term" value="P:RNA catabolic process"/>
    <property type="evidence" value="ECO:0007669"/>
    <property type="project" value="UniProtKB-UniRule"/>
</dbReference>
<dbReference type="InterPro" id="IPR050547">
    <property type="entry name" value="DEAD_box_RNA_helicases"/>
</dbReference>
<dbReference type="GO" id="GO:0005840">
    <property type="term" value="C:ribosome"/>
    <property type="evidence" value="ECO:0007669"/>
    <property type="project" value="TreeGrafter"/>
</dbReference>
<dbReference type="SMART" id="SM00490">
    <property type="entry name" value="HELICc"/>
    <property type="match status" value="1"/>
</dbReference>
<comment type="caution">
    <text evidence="11">The sequence shown here is derived from an EMBL/GenBank/DDBJ whole genome shotgun (WGS) entry which is preliminary data.</text>
</comment>
<dbReference type="GO" id="GO:0005829">
    <property type="term" value="C:cytosol"/>
    <property type="evidence" value="ECO:0007669"/>
    <property type="project" value="TreeGrafter"/>
</dbReference>
<evidence type="ECO:0000259" key="10">
    <source>
        <dbReference type="PROSITE" id="PS51195"/>
    </source>
</evidence>
<feature type="short sequence motif" description="Q motif" evidence="6">
    <location>
        <begin position="3"/>
        <end position="31"/>
    </location>
</feature>
<reference evidence="11 12" key="1">
    <citation type="submission" date="2018-05" db="EMBL/GenBank/DDBJ databases">
        <title>Lactobacillus sanfranciscensis Ah4 draft denome sequence.</title>
        <authorList>
            <person name="Zhang G."/>
        </authorList>
    </citation>
    <scope>NUCLEOTIDE SEQUENCE [LARGE SCALE GENOMIC DNA]</scope>
    <source>
        <strain evidence="11 12">Ah4</strain>
    </source>
</reference>
<evidence type="ECO:0000256" key="4">
    <source>
        <dbReference type="ARBA" id="ARBA00022840"/>
    </source>
</evidence>
<dbReference type="Pfam" id="PF00271">
    <property type="entry name" value="Helicase_C"/>
    <property type="match status" value="1"/>
</dbReference>
<dbReference type="InterPro" id="IPR014001">
    <property type="entry name" value="Helicase_ATP-bd"/>
</dbReference>
<dbReference type="InterPro" id="IPR001650">
    <property type="entry name" value="Helicase_C-like"/>
</dbReference>
<dbReference type="CDD" id="cd00268">
    <property type="entry name" value="DEADc"/>
    <property type="match status" value="1"/>
</dbReference>
<dbReference type="InterPro" id="IPR011545">
    <property type="entry name" value="DEAD/DEAH_box_helicase_dom"/>
</dbReference>
<dbReference type="PROSITE" id="PS51194">
    <property type="entry name" value="HELICASE_CTER"/>
    <property type="match status" value="1"/>
</dbReference>
<comment type="subcellular location">
    <subcellularLocation>
        <location evidence="5">Cytoplasm</location>
    </subcellularLocation>
</comment>
<evidence type="ECO:0000313" key="11">
    <source>
        <dbReference type="EMBL" id="TNK91133.1"/>
    </source>
</evidence>
<organism evidence="11 12">
    <name type="scientific">Fructilactobacillus sanfranciscensis</name>
    <name type="common">Lactobacillus sanfranciscensis</name>
    <dbReference type="NCBI Taxonomy" id="1625"/>
    <lineage>
        <taxon>Bacteria</taxon>
        <taxon>Bacillati</taxon>
        <taxon>Bacillota</taxon>
        <taxon>Bacilli</taxon>
        <taxon>Lactobacillales</taxon>
        <taxon>Lactobacillaceae</taxon>
        <taxon>Fructilactobacillus</taxon>
    </lineage>
</organism>
<evidence type="ECO:0000256" key="3">
    <source>
        <dbReference type="ARBA" id="ARBA00022806"/>
    </source>
</evidence>
<dbReference type="InterPro" id="IPR014014">
    <property type="entry name" value="RNA_helicase_DEAD_Q_motif"/>
</dbReference>
<keyword evidence="1 5" id="KW-0547">Nucleotide-binding</keyword>
<feature type="compositionally biased region" description="Basic and acidic residues" evidence="7">
    <location>
        <begin position="423"/>
        <end position="436"/>
    </location>
</feature>
<protein>
    <recommendedName>
        <fullName evidence="5">DEAD-box ATP-dependent RNA helicase CshB</fullName>
        <ecNumber evidence="5">3.6.4.13</ecNumber>
    </recommendedName>
</protein>
<dbReference type="RefSeq" id="WP_139554794.1">
    <property type="nucleotide sequence ID" value="NZ_QFCR01000001.1"/>
</dbReference>
<comment type="similarity">
    <text evidence="5">Belongs to the DEAD box helicase family. CshB subfamily.</text>
</comment>
<evidence type="ECO:0000256" key="6">
    <source>
        <dbReference type="PROSITE-ProRule" id="PRU00552"/>
    </source>
</evidence>
<dbReference type="GO" id="GO:0003724">
    <property type="term" value="F:RNA helicase activity"/>
    <property type="evidence" value="ECO:0007669"/>
    <property type="project" value="UniProtKB-UniRule"/>
</dbReference>
<dbReference type="InterPro" id="IPR030881">
    <property type="entry name" value="CshB"/>
</dbReference>
<keyword evidence="2 5" id="KW-0378">Hydrolase</keyword>
<dbReference type="SUPFAM" id="SSF52540">
    <property type="entry name" value="P-loop containing nucleoside triphosphate hydrolases"/>
    <property type="match status" value="1"/>
</dbReference>
<gene>
    <name evidence="5" type="primary">cshB</name>
    <name evidence="11" type="ORF">DID87_00170</name>
</gene>
<feature type="domain" description="DEAD-box RNA helicase Q" evidence="10">
    <location>
        <begin position="3"/>
        <end position="31"/>
    </location>
</feature>
<dbReference type="PANTHER" id="PTHR47963:SF1">
    <property type="entry name" value="DEAD-BOX ATP-DEPENDENT RNA HELICASE CSHB"/>
    <property type="match status" value="1"/>
</dbReference>
<dbReference type="GO" id="GO:0005524">
    <property type="term" value="F:ATP binding"/>
    <property type="evidence" value="ECO:0007669"/>
    <property type="project" value="UniProtKB-UniRule"/>
</dbReference>
<dbReference type="InterPro" id="IPR027417">
    <property type="entry name" value="P-loop_NTPase"/>
</dbReference>
<keyword evidence="3 5" id="KW-0347">Helicase</keyword>
<dbReference type="InterPro" id="IPR044742">
    <property type="entry name" value="DEAD/DEAH_RhlB"/>
</dbReference>
<dbReference type="EMBL" id="QFCR01000001">
    <property type="protein sequence ID" value="TNK91133.1"/>
    <property type="molecule type" value="Genomic_DNA"/>
</dbReference>
<evidence type="ECO:0000259" key="9">
    <source>
        <dbReference type="PROSITE" id="PS51194"/>
    </source>
</evidence>
<dbReference type="CDD" id="cd18787">
    <property type="entry name" value="SF2_C_DEAD"/>
    <property type="match status" value="1"/>
</dbReference>
<evidence type="ECO:0000256" key="7">
    <source>
        <dbReference type="SAM" id="MobiDB-lite"/>
    </source>
</evidence>
<name>A0A5C4TKT6_FRUSA</name>
<feature type="domain" description="Helicase ATP-binding" evidence="8">
    <location>
        <begin position="34"/>
        <end position="207"/>
    </location>
</feature>
<proteinExistence type="inferred from homology"/>
<evidence type="ECO:0000256" key="5">
    <source>
        <dbReference type="HAMAP-Rule" id="MF_01494"/>
    </source>
</evidence>
<evidence type="ECO:0000256" key="2">
    <source>
        <dbReference type="ARBA" id="ARBA00022801"/>
    </source>
</evidence>
<accession>A0A5C4TKT6</accession>
<dbReference type="GO" id="GO:0009409">
    <property type="term" value="P:response to cold"/>
    <property type="evidence" value="ECO:0007669"/>
    <property type="project" value="InterPro"/>
</dbReference>
<dbReference type="AlphaFoldDB" id="A0A5C4TKT6"/>
<evidence type="ECO:0000313" key="12">
    <source>
        <dbReference type="Proteomes" id="UP000313312"/>
    </source>
</evidence>
<sequence length="453" mass="51430">MSASFKDYNFKPFINDAINDLGFKNPTPIQAKVIPTIRHGKSVIGKSATGSGKTHAFLLPLINQLDADNPKTQIVITTPSRELAYQIYENIKQITSFSSETIHIANYVGGTDKEKQIEKLKREQPQIVVGTPGRILDLSKAGHLDINTANQLVIDEADMTLDLGFLETVDKIAAAMAKDIQMMVFSATIPPKLKPFLKKYMKNPVLDDIPTETVINKDVDNWLISTKGQDKNGLIYKLLTMGNPYLALIFANTRERVDEIEEYLQGQGLKVAKIHGGMQPRVRKRVMKQIQNLDYQFVVASDLAARGIDIDGVSHVINDDIPTDNEYFIHRVGRTGRKGMKGIAITLYGPDEDTKVLELEKMGIKFKPKEIKNGEVVDTYDRRRREKYKGHHEKLDGSTLAMINKKKKNVKPGYKRKIKRAIKNKDDQNRKIELRSQIRSRKKQKKRSSERYQ</sequence>
<feature type="domain" description="Helicase C-terminal" evidence="9">
    <location>
        <begin position="218"/>
        <end position="388"/>
    </location>
</feature>
<dbReference type="Pfam" id="PF00270">
    <property type="entry name" value="DEAD"/>
    <property type="match status" value="1"/>
</dbReference>
<keyword evidence="5" id="KW-0346">Stress response</keyword>
<evidence type="ECO:0000256" key="1">
    <source>
        <dbReference type="ARBA" id="ARBA00022741"/>
    </source>
</evidence>
<keyword evidence="4 5" id="KW-0067">ATP-binding</keyword>
<dbReference type="HAMAP" id="MF_01494">
    <property type="entry name" value="DEAD_helicase_CshB"/>
    <property type="match status" value="1"/>
</dbReference>
<dbReference type="PROSITE" id="PS51192">
    <property type="entry name" value="HELICASE_ATP_BIND_1"/>
    <property type="match status" value="1"/>
</dbReference>
<feature type="region of interest" description="Disordered" evidence="7">
    <location>
        <begin position="408"/>
        <end position="453"/>
    </location>
</feature>
<feature type="compositionally biased region" description="Basic residues" evidence="7">
    <location>
        <begin position="408"/>
        <end position="422"/>
    </location>
</feature>
<dbReference type="SMART" id="SM00487">
    <property type="entry name" value="DEXDc"/>
    <property type="match status" value="1"/>
</dbReference>
<evidence type="ECO:0000259" key="8">
    <source>
        <dbReference type="PROSITE" id="PS51192"/>
    </source>
</evidence>
<dbReference type="GO" id="GO:0033592">
    <property type="term" value="F:RNA strand annealing activity"/>
    <property type="evidence" value="ECO:0007669"/>
    <property type="project" value="TreeGrafter"/>
</dbReference>
<dbReference type="PANTHER" id="PTHR47963">
    <property type="entry name" value="DEAD-BOX ATP-DEPENDENT RNA HELICASE 47, MITOCHONDRIAL"/>
    <property type="match status" value="1"/>
</dbReference>
<dbReference type="EC" id="3.6.4.13" evidence="5"/>
<dbReference type="GO" id="GO:0016887">
    <property type="term" value="F:ATP hydrolysis activity"/>
    <property type="evidence" value="ECO:0007669"/>
    <property type="project" value="RHEA"/>
</dbReference>
<dbReference type="Gene3D" id="3.40.50.300">
    <property type="entry name" value="P-loop containing nucleotide triphosphate hydrolases"/>
    <property type="match status" value="2"/>
</dbReference>
<keyword evidence="5" id="KW-0963">Cytoplasm</keyword>
<comment type="function">
    <text evidence="5">Probable DEAD-box RNA helicase. May work in conjunction with the cold shock proteins to ensure proper initiation of transcription at low and optimal temperatures.</text>
</comment>